<name>D5BRB1_PUNMI</name>
<dbReference type="Gene3D" id="3.40.50.10230">
    <property type="entry name" value="Cobalamin biosynthesis CobH/CbiC, precorrin-8X methylmutase"/>
    <property type="match status" value="1"/>
</dbReference>
<keyword evidence="5" id="KW-1133">Transmembrane helix</keyword>
<dbReference type="KEGG" id="apb:SAR116_0565"/>
<dbReference type="EC" id="5.4.99.61" evidence="7"/>
<dbReference type="STRING" id="488538.SAR116_0565"/>
<keyword evidence="5" id="KW-0812">Transmembrane</keyword>
<feature type="transmembrane region" description="Helical" evidence="5">
    <location>
        <begin position="158"/>
        <end position="181"/>
    </location>
</feature>
<evidence type="ECO:0000313" key="8">
    <source>
        <dbReference type="Proteomes" id="UP000007460"/>
    </source>
</evidence>
<dbReference type="HOGENOM" id="CLU_084703_0_0_5"/>
<dbReference type="AlphaFoldDB" id="D5BRB1"/>
<dbReference type="OrthoDB" id="9780708at2"/>
<comment type="pathway">
    <text evidence="1">Cofactor biosynthesis; adenosylcobalamin biosynthesis.</text>
</comment>
<protein>
    <submittedName>
        <fullName evidence="7">Precorrin-8x Methylmutase protein</fullName>
        <ecNumber evidence="7">5.4.99.61</ecNumber>
    </submittedName>
</protein>
<evidence type="ECO:0000259" key="6">
    <source>
        <dbReference type="Pfam" id="PF02570"/>
    </source>
</evidence>
<evidence type="ECO:0000256" key="5">
    <source>
        <dbReference type="SAM" id="Phobius"/>
    </source>
</evidence>
<dbReference type="SUPFAM" id="SSF63965">
    <property type="entry name" value="Precorrin-8X methylmutase CbiC/CobH"/>
    <property type="match status" value="1"/>
</dbReference>
<comment type="similarity">
    <text evidence="2">Belongs to the CobH/CbiC family.</text>
</comment>
<dbReference type="Proteomes" id="UP000007460">
    <property type="component" value="Chromosome"/>
</dbReference>
<keyword evidence="4 7" id="KW-0413">Isomerase</keyword>
<evidence type="ECO:0000256" key="2">
    <source>
        <dbReference type="ARBA" id="ARBA00009774"/>
    </source>
</evidence>
<dbReference type="PANTHER" id="PTHR43588:SF1">
    <property type="entry name" value="COBALT-PRECORRIN-8 METHYLMUTASE"/>
    <property type="match status" value="1"/>
</dbReference>
<reference evidence="7 8" key="1">
    <citation type="journal article" date="2010" name="J. Bacteriol.">
        <title>Complete genome sequence of "Candidatus Puniceispirillum marinum" IMCC1322, a representative of the SAR116 clade in the Alphaproteobacteria.</title>
        <authorList>
            <person name="Oh H.M."/>
            <person name="Kwon K.K."/>
            <person name="Kang I."/>
            <person name="Kang S.G."/>
            <person name="Lee J.H."/>
            <person name="Kim S.J."/>
            <person name="Cho J.C."/>
        </authorList>
    </citation>
    <scope>NUCLEOTIDE SEQUENCE [LARGE SCALE GENOMIC DNA]</scope>
    <source>
        <strain evidence="7 8">IMCC1322</strain>
    </source>
</reference>
<organism evidence="7 8">
    <name type="scientific">Puniceispirillum marinum (strain IMCC1322)</name>
    <dbReference type="NCBI Taxonomy" id="488538"/>
    <lineage>
        <taxon>Bacteria</taxon>
        <taxon>Pseudomonadati</taxon>
        <taxon>Pseudomonadota</taxon>
        <taxon>Alphaproteobacteria</taxon>
        <taxon>Candidatus Puniceispirillales</taxon>
        <taxon>Candidatus Puniceispirillaceae</taxon>
        <taxon>Candidatus Puniceispirillum</taxon>
    </lineage>
</organism>
<sequence>MTTTYSYIKDPQTIYDASFAHVREQAQLGTFSGDDAEIAIRIIHACGMVDVAEQLVIDADATSTAVTALRAGAHIFCDCEMVASGITRRFLPADNPVRVTLNDPQTPARALADKTTRSAAAVDLWDERLEGGIVVIGNAPTALFRLLERMRDESVRPALILGFPVGFIGAAESKMALASLADEWSVAAKHATLEQPYAPPFITLHGTLGGSAIASAALNALAVIAGRSR</sequence>
<dbReference type="UniPathway" id="UPA00148"/>
<gene>
    <name evidence="7" type="ordered locus">SAR116_0565</name>
</gene>
<dbReference type="PANTHER" id="PTHR43588">
    <property type="entry name" value="COBALT-PRECORRIN-8 METHYLMUTASE"/>
    <property type="match status" value="1"/>
</dbReference>
<keyword evidence="8" id="KW-1185">Reference proteome</keyword>
<evidence type="ECO:0000256" key="1">
    <source>
        <dbReference type="ARBA" id="ARBA00004953"/>
    </source>
</evidence>
<feature type="domain" description="Cobalamin biosynthesis precorrin-8X methylmutase CobH/CbiC" evidence="6">
    <location>
        <begin position="14"/>
        <end position="222"/>
    </location>
</feature>
<evidence type="ECO:0000313" key="7">
    <source>
        <dbReference type="EMBL" id="ADE38808.1"/>
    </source>
</evidence>
<dbReference type="InterPro" id="IPR003722">
    <property type="entry name" value="Cbl_synth_CobH/CbiC"/>
</dbReference>
<keyword evidence="3" id="KW-0169">Cobalamin biosynthesis</keyword>
<feature type="transmembrane region" description="Helical" evidence="5">
    <location>
        <begin position="201"/>
        <end position="225"/>
    </location>
</feature>
<dbReference type="Pfam" id="PF02570">
    <property type="entry name" value="CbiC"/>
    <property type="match status" value="1"/>
</dbReference>
<evidence type="ECO:0000256" key="4">
    <source>
        <dbReference type="ARBA" id="ARBA00023235"/>
    </source>
</evidence>
<proteinExistence type="inferred from homology"/>
<accession>D5BRB1</accession>
<dbReference type="InterPro" id="IPR036588">
    <property type="entry name" value="CobH/CbiC_sf"/>
</dbReference>
<dbReference type="EMBL" id="CP001751">
    <property type="protein sequence ID" value="ADE38808.1"/>
    <property type="molecule type" value="Genomic_DNA"/>
</dbReference>
<keyword evidence="5" id="KW-0472">Membrane</keyword>
<evidence type="ECO:0000256" key="3">
    <source>
        <dbReference type="ARBA" id="ARBA00022573"/>
    </source>
</evidence>
<dbReference type="GO" id="GO:0016993">
    <property type="term" value="F:precorrin-8X methylmutase activity"/>
    <property type="evidence" value="ECO:0007669"/>
    <property type="project" value="UniProtKB-EC"/>
</dbReference>
<dbReference type="GO" id="GO:0009236">
    <property type="term" value="P:cobalamin biosynthetic process"/>
    <property type="evidence" value="ECO:0007669"/>
    <property type="project" value="UniProtKB-UniPathway"/>
</dbReference>
<dbReference type="RefSeq" id="WP_013045437.1">
    <property type="nucleotide sequence ID" value="NC_014010.1"/>
</dbReference>
<dbReference type="eggNOG" id="COG2082">
    <property type="taxonomic scope" value="Bacteria"/>
</dbReference>